<dbReference type="PANTHER" id="PTHR24351">
    <property type="entry name" value="RIBOSOMAL PROTEIN S6 KINASE"/>
    <property type="match status" value="1"/>
</dbReference>
<keyword evidence="11" id="KW-0862">Zinc</keyword>
<feature type="region of interest" description="Disordered" evidence="19">
    <location>
        <begin position="234"/>
        <end position="266"/>
    </location>
</feature>
<proteinExistence type="inferred from homology"/>
<feature type="active site" description="Proton acceptor" evidence="16">
    <location>
        <position position="431"/>
    </location>
</feature>
<dbReference type="PROSITE" id="PS51285">
    <property type="entry name" value="AGC_KINASE_CTER"/>
    <property type="match status" value="1"/>
</dbReference>
<dbReference type="Pfam" id="PF00069">
    <property type="entry name" value="Pkinase"/>
    <property type="match status" value="1"/>
</dbReference>
<dbReference type="SUPFAM" id="SSF49562">
    <property type="entry name" value="C2 domain (Calcium/lipid-binding domain, CaLB)"/>
    <property type="match status" value="1"/>
</dbReference>
<keyword evidence="4" id="KW-0597">Phosphoprotein</keyword>
<evidence type="ECO:0000256" key="16">
    <source>
        <dbReference type="PIRSR" id="PIRSR000551-50"/>
    </source>
</evidence>
<dbReference type="Gene3D" id="3.30.60.20">
    <property type="match status" value="1"/>
</dbReference>
<dbReference type="Gene3D" id="2.60.40.150">
    <property type="entry name" value="C2 domain"/>
    <property type="match status" value="1"/>
</dbReference>
<dbReference type="GO" id="GO:0004697">
    <property type="term" value="F:diacylglycerol-dependent serine/threonine kinase activity"/>
    <property type="evidence" value="ECO:0007669"/>
    <property type="project" value="UniProtKB-EC"/>
</dbReference>
<dbReference type="EMBL" id="JARQWQ010000108">
    <property type="protein sequence ID" value="KAK2550647.1"/>
    <property type="molecule type" value="Genomic_DNA"/>
</dbReference>
<feature type="domain" description="Phorbol-ester/DAG-type" evidence="21">
    <location>
        <begin position="166"/>
        <end position="216"/>
    </location>
</feature>
<feature type="domain" description="AGC-kinase C-terminal" evidence="22">
    <location>
        <begin position="602"/>
        <end position="672"/>
    </location>
</feature>
<dbReference type="GO" id="GO:0008270">
    <property type="term" value="F:zinc ion binding"/>
    <property type="evidence" value="ECO:0007669"/>
    <property type="project" value="UniProtKB-KW"/>
</dbReference>
<dbReference type="FunFam" id="3.30.60.20:FF:000003">
    <property type="entry name" value="Protein kinase C delta"/>
    <property type="match status" value="1"/>
</dbReference>
<keyword evidence="3 15" id="KW-0723">Serine/threonine-protein kinase</keyword>
<dbReference type="SUPFAM" id="SSF57889">
    <property type="entry name" value="Cysteine-rich domain"/>
    <property type="match status" value="1"/>
</dbReference>
<evidence type="ECO:0000256" key="13">
    <source>
        <dbReference type="ARBA" id="ARBA00047272"/>
    </source>
</evidence>
<dbReference type="Gene3D" id="3.30.200.20">
    <property type="entry name" value="Phosphorylase Kinase, domain 1"/>
    <property type="match status" value="2"/>
</dbReference>
<organism evidence="23 24">
    <name type="scientific">Acropora cervicornis</name>
    <name type="common">Staghorn coral</name>
    <dbReference type="NCBI Taxonomy" id="6130"/>
    <lineage>
        <taxon>Eukaryota</taxon>
        <taxon>Metazoa</taxon>
        <taxon>Cnidaria</taxon>
        <taxon>Anthozoa</taxon>
        <taxon>Hexacorallia</taxon>
        <taxon>Scleractinia</taxon>
        <taxon>Astrocoeniina</taxon>
        <taxon>Acroporidae</taxon>
        <taxon>Acropora</taxon>
    </lineage>
</organism>
<dbReference type="InterPro" id="IPR008271">
    <property type="entry name" value="Ser/Thr_kinase_AS"/>
</dbReference>
<evidence type="ECO:0000256" key="5">
    <source>
        <dbReference type="ARBA" id="ARBA00022679"/>
    </source>
</evidence>
<evidence type="ECO:0000259" key="20">
    <source>
        <dbReference type="PROSITE" id="PS50011"/>
    </source>
</evidence>
<keyword evidence="7" id="KW-0677">Repeat</keyword>
<dbReference type="InterPro" id="IPR035892">
    <property type="entry name" value="C2_domain_sf"/>
</dbReference>
<evidence type="ECO:0000259" key="21">
    <source>
        <dbReference type="PROSITE" id="PS50081"/>
    </source>
</evidence>
<feature type="domain" description="Protein kinase" evidence="20">
    <location>
        <begin position="307"/>
        <end position="601"/>
    </location>
</feature>
<dbReference type="Proteomes" id="UP001249851">
    <property type="component" value="Unassembled WGS sequence"/>
</dbReference>
<evidence type="ECO:0000256" key="10">
    <source>
        <dbReference type="ARBA" id="ARBA00022777"/>
    </source>
</evidence>
<gene>
    <name evidence="23" type="ORF">P5673_028708</name>
</gene>
<evidence type="ECO:0000313" key="23">
    <source>
        <dbReference type="EMBL" id="KAK2550647.1"/>
    </source>
</evidence>
<dbReference type="PROSITE" id="PS00107">
    <property type="entry name" value="PROTEIN_KINASE_ATP"/>
    <property type="match status" value="1"/>
</dbReference>
<dbReference type="InterPro" id="IPR011009">
    <property type="entry name" value="Kinase-like_dom_sf"/>
</dbReference>
<dbReference type="InterPro" id="IPR017441">
    <property type="entry name" value="Protein_kinase_ATP_BS"/>
</dbReference>
<evidence type="ECO:0000256" key="11">
    <source>
        <dbReference type="ARBA" id="ARBA00022833"/>
    </source>
</evidence>
<feature type="binding site" evidence="17">
    <location>
        <begin position="313"/>
        <end position="321"/>
    </location>
    <ligand>
        <name>ATP</name>
        <dbReference type="ChEBI" id="CHEBI:30616"/>
    </ligand>
</feature>
<dbReference type="InterPro" id="IPR000719">
    <property type="entry name" value="Prot_kinase_dom"/>
</dbReference>
<dbReference type="SMART" id="SM00133">
    <property type="entry name" value="S_TK_X"/>
    <property type="match status" value="1"/>
</dbReference>
<dbReference type="Pfam" id="PF21494">
    <property type="entry name" value="PKC_C2"/>
    <property type="match status" value="1"/>
</dbReference>
<evidence type="ECO:0000256" key="2">
    <source>
        <dbReference type="ARBA" id="ARBA00012429"/>
    </source>
</evidence>
<evidence type="ECO:0000256" key="6">
    <source>
        <dbReference type="ARBA" id="ARBA00022723"/>
    </source>
</evidence>
<reference evidence="23" key="2">
    <citation type="journal article" date="2023" name="Science">
        <title>Genomic signatures of disease resistance in endangered staghorn corals.</title>
        <authorList>
            <person name="Vollmer S.V."/>
            <person name="Selwyn J.D."/>
            <person name="Despard B.A."/>
            <person name="Roesel C.L."/>
        </authorList>
    </citation>
    <scope>NUCLEOTIDE SEQUENCE</scope>
    <source>
        <strain evidence="23">K2</strain>
    </source>
</reference>
<evidence type="ECO:0000256" key="19">
    <source>
        <dbReference type="SAM" id="MobiDB-lite"/>
    </source>
</evidence>
<evidence type="ECO:0000256" key="15">
    <source>
        <dbReference type="PIRNR" id="PIRNR000551"/>
    </source>
</evidence>
<evidence type="ECO:0000256" key="18">
    <source>
        <dbReference type="PROSITE-ProRule" id="PRU10141"/>
    </source>
</evidence>
<evidence type="ECO:0000256" key="12">
    <source>
        <dbReference type="ARBA" id="ARBA00022840"/>
    </source>
</evidence>
<dbReference type="Gene3D" id="1.10.510.10">
    <property type="entry name" value="Transferase(Phosphotransferase) domain 1"/>
    <property type="match status" value="2"/>
</dbReference>
<dbReference type="InterPro" id="IPR017892">
    <property type="entry name" value="Pkinase_C"/>
</dbReference>
<keyword evidence="8 15" id="KW-0547">Nucleotide-binding</keyword>
<dbReference type="FunFam" id="3.30.200.20:FF:000080">
    <property type="entry name" value="Protein kinase C"/>
    <property type="match status" value="1"/>
</dbReference>
<feature type="compositionally biased region" description="Acidic residues" evidence="19">
    <location>
        <begin position="257"/>
        <end position="266"/>
    </location>
</feature>
<evidence type="ECO:0000256" key="7">
    <source>
        <dbReference type="ARBA" id="ARBA00022737"/>
    </source>
</evidence>
<evidence type="ECO:0000256" key="9">
    <source>
        <dbReference type="ARBA" id="ARBA00022771"/>
    </source>
</evidence>
<evidence type="ECO:0000256" key="8">
    <source>
        <dbReference type="ARBA" id="ARBA00022741"/>
    </source>
</evidence>
<evidence type="ECO:0000256" key="14">
    <source>
        <dbReference type="ARBA" id="ARBA00047470"/>
    </source>
</evidence>
<evidence type="ECO:0000259" key="22">
    <source>
        <dbReference type="PROSITE" id="PS51285"/>
    </source>
</evidence>
<dbReference type="PROSITE" id="PS00479">
    <property type="entry name" value="ZF_DAG_PE_1"/>
    <property type="match status" value="1"/>
</dbReference>
<feature type="binding site" evidence="17 18">
    <location>
        <position position="336"/>
    </location>
    <ligand>
        <name>ATP</name>
        <dbReference type="ChEBI" id="CHEBI:30616"/>
    </ligand>
</feature>
<keyword evidence="12 15" id="KW-0067">ATP-binding</keyword>
<comment type="catalytic activity">
    <reaction evidence="14">
        <text>L-seryl-[protein] + ATP = O-phospho-L-seryl-[protein] + ADP + H(+)</text>
        <dbReference type="Rhea" id="RHEA:17989"/>
        <dbReference type="Rhea" id="RHEA-COMP:9863"/>
        <dbReference type="Rhea" id="RHEA-COMP:11604"/>
        <dbReference type="ChEBI" id="CHEBI:15378"/>
        <dbReference type="ChEBI" id="CHEBI:29999"/>
        <dbReference type="ChEBI" id="CHEBI:30616"/>
        <dbReference type="ChEBI" id="CHEBI:83421"/>
        <dbReference type="ChEBI" id="CHEBI:456216"/>
        <dbReference type="EC" id="2.7.11.13"/>
    </reaction>
</comment>
<dbReference type="EC" id="2.7.11.13" evidence="2 15"/>
<comment type="similarity">
    <text evidence="1 15">Belongs to the protein kinase superfamily. AGC Ser/Thr protein kinase family. PKC subfamily.</text>
</comment>
<evidence type="ECO:0000256" key="17">
    <source>
        <dbReference type="PIRSR" id="PIRSR000551-51"/>
    </source>
</evidence>
<dbReference type="InterPro" id="IPR002219">
    <property type="entry name" value="PKC_DAG/PE"/>
</dbReference>
<keyword evidence="5 15" id="KW-0808">Transferase</keyword>
<keyword evidence="9" id="KW-0863">Zinc-finger</keyword>
<dbReference type="SMART" id="SM00109">
    <property type="entry name" value="C1"/>
    <property type="match status" value="2"/>
</dbReference>
<evidence type="ECO:0000313" key="24">
    <source>
        <dbReference type="Proteomes" id="UP001249851"/>
    </source>
</evidence>
<dbReference type="Pfam" id="PF00130">
    <property type="entry name" value="C1_1"/>
    <property type="match status" value="1"/>
</dbReference>
<dbReference type="SUPFAM" id="SSF56112">
    <property type="entry name" value="Protein kinase-like (PK-like)"/>
    <property type="match status" value="1"/>
</dbReference>
<dbReference type="PROSITE" id="PS50011">
    <property type="entry name" value="PROTEIN_KINASE_DOM"/>
    <property type="match status" value="1"/>
</dbReference>
<dbReference type="AlphaFoldDB" id="A0AAD9PX13"/>
<evidence type="ECO:0000256" key="4">
    <source>
        <dbReference type="ARBA" id="ARBA00022553"/>
    </source>
</evidence>
<keyword evidence="24" id="KW-1185">Reference proteome</keyword>
<dbReference type="Pfam" id="PF00433">
    <property type="entry name" value="Pkinase_C"/>
    <property type="match status" value="1"/>
</dbReference>
<sequence>MGFIRVKLIDVEPSTGGQNESFQCYCAVHIKEAIMSPDRGISLVQKKKTIYPEWNKCFDTHLYEGRVITIVVLQKPSGKVVADVSIGVQFLVDQCKRDSHGFSSVWLDLQPSGKLLVQVRHFIEVLVCTMVCHKKCHEIILSNCPGTQNAAEETKRMKERFKIDMPHKFKETTFFSPTFCDHCGSMLYGLYKQGLKCQACNMNCHKKCKAVVPNLCGINQKLLAEAMAQSKADIRKRKLSEEQNSSKPRSGTSASAQDDDSDDDDDDHGVYEALWDAVSPPVPQRTVSIQGKDVRKVQQQLYHIEDFKLLKVLGKGSFGKVLLCELRETKQAYAIKALKKDVVLEDDDVECTMVERRVLALATRHPFLTHLHSAFQSQDHLFFVMEYLSGGDLMFHIQTVGKFDEIRARFYAAEIVCGLEFLHDRGIIYRDLKLDNVLLDADGHIKLADFGMCKEGIVETKKASTFCGTPDYIAPEILKGWRYDAAADWWSFGVLLYEMLIGQSPFAGEDEEDLFDSICRDKVHYPKWISSNAEDCLCQSPIVGKDEEDSFDSTSCDEVHYPKWISNSAEDCLSQLFERTPVERLGYKKGGNPNIRGHKFFDRLDWTKLEQRKIQPPFKPAVTSDHDTKNFDPDFTMEVPQFTPTDKDLLQSMDQGQFKGFSFVNPYFGSQH</sequence>
<dbReference type="InterPro" id="IPR020454">
    <property type="entry name" value="DAG/PE-bd"/>
</dbReference>
<keyword evidence="10 15" id="KW-0418">Kinase</keyword>
<accession>A0AAD9PX13</accession>
<protein>
    <recommendedName>
        <fullName evidence="2 15">Protein kinase C</fullName>
        <ecNumber evidence="2 15">2.7.11.13</ecNumber>
    </recommendedName>
</protein>
<dbReference type="PRINTS" id="PR00008">
    <property type="entry name" value="DAGPEDOMAIN"/>
</dbReference>
<dbReference type="InterPro" id="IPR046349">
    <property type="entry name" value="C1-like_sf"/>
</dbReference>
<dbReference type="GO" id="GO:0005524">
    <property type="term" value="F:ATP binding"/>
    <property type="evidence" value="ECO:0007669"/>
    <property type="project" value="UniProtKB-UniRule"/>
</dbReference>
<dbReference type="PROSITE" id="PS00108">
    <property type="entry name" value="PROTEIN_KINASE_ST"/>
    <property type="match status" value="1"/>
</dbReference>
<name>A0AAD9PX13_ACRCE</name>
<evidence type="ECO:0000256" key="3">
    <source>
        <dbReference type="ARBA" id="ARBA00022527"/>
    </source>
</evidence>
<dbReference type="InterPro" id="IPR000961">
    <property type="entry name" value="AGC-kinase_C"/>
</dbReference>
<dbReference type="SMART" id="SM00220">
    <property type="entry name" value="S_TKc"/>
    <property type="match status" value="1"/>
</dbReference>
<dbReference type="PIRSF" id="PIRSF000551">
    <property type="entry name" value="PKC_delta"/>
    <property type="match status" value="1"/>
</dbReference>
<reference evidence="23" key="1">
    <citation type="journal article" date="2023" name="G3 (Bethesda)">
        <title>Whole genome assembly and annotation of the endangered Caribbean coral Acropora cervicornis.</title>
        <authorList>
            <person name="Selwyn J.D."/>
            <person name="Vollmer S.V."/>
        </authorList>
    </citation>
    <scope>NUCLEOTIDE SEQUENCE</scope>
    <source>
        <strain evidence="23">K2</strain>
    </source>
</reference>
<dbReference type="PROSITE" id="PS50081">
    <property type="entry name" value="ZF_DAG_PE_2"/>
    <property type="match status" value="1"/>
</dbReference>
<feature type="compositionally biased region" description="Polar residues" evidence="19">
    <location>
        <begin position="242"/>
        <end position="256"/>
    </location>
</feature>
<evidence type="ECO:0000256" key="1">
    <source>
        <dbReference type="ARBA" id="ARBA00005490"/>
    </source>
</evidence>
<dbReference type="InterPro" id="IPR014376">
    <property type="entry name" value="Prot_kin_PKC_delta"/>
</dbReference>
<comment type="catalytic activity">
    <reaction evidence="13 15">
        <text>L-threonyl-[protein] + ATP = O-phospho-L-threonyl-[protein] + ADP + H(+)</text>
        <dbReference type="Rhea" id="RHEA:46608"/>
        <dbReference type="Rhea" id="RHEA-COMP:11060"/>
        <dbReference type="Rhea" id="RHEA-COMP:11605"/>
        <dbReference type="ChEBI" id="CHEBI:15378"/>
        <dbReference type="ChEBI" id="CHEBI:30013"/>
        <dbReference type="ChEBI" id="CHEBI:30616"/>
        <dbReference type="ChEBI" id="CHEBI:61977"/>
        <dbReference type="ChEBI" id="CHEBI:456216"/>
        <dbReference type="EC" id="2.7.11.13"/>
    </reaction>
</comment>
<keyword evidence="6" id="KW-0479">Metal-binding</keyword>
<dbReference type="CDD" id="cd20838">
    <property type="entry name" value="C1_nPKC_epsilon-like_rpt2"/>
    <property type="match status" value="1"/>
</dbReference>
<dbReference type="FunFam" id="1.10.510.10:FF:000048">
    <property type="entry name" value="Protein kinase C"/>
    <property type="match status" value="1"/>
</dbReference>
<comment type="caution">
    <text evidence="23">The sequence shown here is derived from an EMBL/GenBank/DDBJ whole genome shotgun (WGS) entry which is preliminary data.</text>
</comment>